<protein>
    <submittedName>
        <fullName evidence="1">3818_t:CDS:1</fullName>
    </submittedName>
</protein>
<accession>A0ACA9L9H8</accession>
<organism evidence="1 2">
    <name type="scientific">Acaulospora colombiana</name>
    <dbReference type="NCBI Taxonomy" id="27376"/>
    <lineage>
        <taxon>Eukaryota</taxon>
        <taxon>Fungi</taxon>
        <taxon>Fungi incertae sedis</taxon>
        <taxon>Mucoromycota</taxon>
        <taxon>Glomeromycotina</taxon>
        <taxon>Glomeromycetes</taxon>
        <taxon>Diversisporales</taxon>
        <taxon>Acaulosporaceae</taxon>
        <taxon>Acaulospora</taxon>
    </lineage>
</organism>
<sequence>MGPALLLSEVIKFLIDNKIHQEVKEALTKYNINDNGDYKELQQCVREIKLNTSEQETNNLTSTVSLSSTSTQTVNISDPKSLTYLIQGLISLGLRHFFLDEDALFVGGKTEGVCRISSADPRLSSVSLYCEYELGTAYYHQLGLHQFVGYPIVLKSPFNLCGTKIVTGLDKSKTKFIDNDNYVIEFDELHSDPSIGTAAGQTSAASQIKTVMTQTKSYVEDKETLTYICFFLLG</sequence>
<comment type="caution">
    <text evidence="1">The sequence shown here is derived from an EMBL/GenBank/DDBJ whole genome shotgun (WGS) entry which is preliminary data.</text>
</comment>
<keyword evidence="2" id="KW-1185">Reference proteome</keyword>
<proteinExistence type="predicted"/>
<name>A0ACA9L9H8_9GLOM</name>
<gene>
    <name evidence="1" type="ORF">ACOLOM_LOCUS3478</name>
</gene>
<dbReference type="EMBL" id="CAJVPT010005156">
    <property type="protein sequence ID" value="CAG8516968.1"/>
    <property type="molecule type" value="Genomic_DNA"/>
</dbReference>
<evidence type="ECO:0000313" key="2">
    <source>
        <dbReference type="Proteomes" id="UP000789525"/>
    </source>
</evidence>
<evidence type="ECO:0000313" key="1">
    <source>
        <dbReference type="EMBL" id="CAG8516968.1"/>
    </source>
</evidence>
<dbReference type="Proteomes" id="UP000789525">
    <property type="component" value="Unassembled WGS sequence"/>
</dbReference>
<reference evidence="1" key="1">
    <citation type="submission" date="2021-06" db="EMBL/GenBank/DDBJ databases">
        <authorList>
            <person name="Kallberg Y."/>
            <person name="Tangrot J."/>
            <person name="Rosling A."/>
        </authorList>
    </citation>
    <scope>NUCLEOTIDE SEQUENCE</scope>
    <source>
        <strain evidence="1">CL356</strain>
    </source>
</reference>